<dbReference type="AlphaFoldDB" id="A7AW38"/>
<proteinExistence type="predicted"/>
<dbReference type="KEGG" id="bbo:BBOV_I001820"/>
<comment type="caution">
    <text evidence="1">The sequence shown here is derived from an EMBL/GenBank/DDBJ whole genome shotgun (WGS) entry which is preliminary data.</text>
</comment>
<dbReference type="FunCoup" id="A7AW38">
    <property type="interactions" value="1"/>
</dbReference>
<dbReference type="eggNOG" id="ENOG502S7B2">
    <property type="taxonomic scope" value="Eukaryota"/>
</dbReference>
<dbReference type="VEuPathDB" id="PiroplasmaDB:BBOV_I001820"/>
<accession>A7AW38</accession>
<gene>
    <name evidence="1" type="ORF">BBOV_I001820</name>
</gene>
<name>A7AW38_BABBO</name>
<evidence type="ECO:0008006" key="3">
    <source>
        <dbReference type="Google" id="ProtNLM"/>
    </source>
</evidence>
<organism evidence="1 2">
    <name type="scientific">Babesia bovis</name>
    <dbReference type="NCBI Taxonomy" id="5865"/>
    <lineage>
        <taxon>Eukaryota</taxon>
        <taxon>Sar</taxon>
        <taxon>Alveolata</taxon>
        <taxon>Apicomplexa</taxon>
        <taxon>Aconoidasida</taxon>
        <taxon>Piroplasmida</taxon>
        <taxon>Babesiidae</taxon>
        <taxon>Babesia</taxon>
    </lineage>
</organism>
<dbReference type="Proteomes" id="UP000002173">
    <property type="component" value="Unassembled WGS sequence"/>
</dbReference>
<dbReference type="EMBL" id="AAXT01000005">
    <property type="protein sequence ID" value="EDO05266.1"/>
    <property type="molecule type" value="Genomic_DNA"/>
</dbReference>
<keyword evidence="2" id="KW-1185">Reference proteome</keyword>
<dbReference type="GO" id="GO:0003676">
    <property type="term" value="F:nucleic acid binding"/>
    <property type="evidence" value="ECO:0007669"/>
    <property type="project" value="InterPro"/>
</dbReference>
<reference evidence="2" key="2">
    <citation type="journal article" date="2020" name="Data Brief">
        <title>Transcriptome dataset of Babesia bovis life stages within vertebrate and invertebrate hosts.</title>
        <authorList>
            <person name="Ueti M.W."/>
            <person name="Johnson W.C."/>
            <person name="Kappmeyer L.S."/>
            <person name="Herndon D.R."/>
            <person name="Mousel M.R."/>
            <person name="Reif K.E."/>
            <person name="Taus N.S."/>
            <person name="Ifeonu O.O."/>
            <person name="Silva J.C."/>
            <person name="Suarez C.E."/>
            <person name="Brayton K.A."/>
        </authorList>
    </citation>
    <scope>NUCLEOTIDE SEQUENCE [LARGE SCALE GENOMIC DNA]</scope>
</reference>
<evidence type="ECO:0000313" key="1">
    <source>
        <dbReference type="EMBL" id="EDO05266.1"/>
    </source>
</evidence>
<dbReference type="SUPFAM" id="SSF54928">
    <property type="entry name" value="RNA-binding domain, RBD"/>
    <property type="match status" value="1"/>
</dbReference>
<reference evidence="1 2" key="1">
    <citation type="journal article" date="2007" name="PLoS Pathog.">
        <title>Genome sequence of Babesia bovis and comparative analysis of apicomplexan hemoprotozoa.</title>
        <authorList>
            <person name="Brayton K.A."/>
            <person name="Lau A.O.T."/>
            <person name="Herndon D.R."/>
            <person name="Hannick L."/>
            <person name="Kappmeyer L.S."/>
            <person name="Berens S.J."/>
            <person name="Bidwell S.L."/>
            <person name="Brown W.C."/>
            <person name="Crabtree J."/>
            <person name="Fadrosh D."/>
            <person name="Feldblum T."/>
            <person name="Forberger H.A."/>
            <person name="Haas B.J."/>
            <person name="Howell J.M."/>
            <person name="Khouri H."/>
            <person name="Koo H."/>
            <person name="Mann D.J."/>
            <person name="Norimine J."/>
            <person name="Paulsen I.T."/>
            <person name="Radune D."/>
            <person name="Ren Q."/>
            <person name="Smith R.K. Jr."/>
            <person name="Suarez C.E."/>
            <person name="White O."/>
            <person name="Wortman J.R."/>
            <person name="Knowles D.P. Jr."/>
            <person name="McElwain T.F."/>
            <person name="Nene V.M."/>
        </authorList>
    </citation>
    <scope>NUCLEOTIDE SEQUENCE [LARGE SCALE GENOMIC DNA]</scope>
    <source>
        <strain evidence="1">T2Bo</strain>
    </source>
</reference>
<dbReference type="OMA" id="CRAFASW"/>
<evidence type="ECO:0000313" key="2">
    <source>
        <dbReference type="Proteomes" id="UP000002173"/>
    </source>
</evidence>
<protein>
    <recommendedName>
        <fullName evidence="3">RRM domain-containing protein</fullName>
    </recommendedName>
</protein>
<dbReference type="InParanoid" id="A7AW38"/>
<sequence length="130" mass="14494">MWQSSGFHRGSTVHMSGFDPDFTVDNCRAFASWFSPVVYVEKVSAPNKISRFMVVFASTAHIEQLLKCKDITYNNATIEVHPMGPDESVWETMGDMMTYSGAVPILQMAQDGLSVAFNQWSIGWGGYGQK</sequence>
<dbReference type="GeneID" id="5477050"/>
<dbReference type="InterPro" id="IPR035979">
    <property type="entry name" value="RBD_domain_sf"/>
</dbReference>
<reference evidence="2" key="3">
    <citation type="journal article" date="2021" name="Int. J. Parasitol.">
        <title>Comparative analysis of gene expression between Babesia bovis blood stages and kinetes allowed by improved genome annotation.</title>
        <authorList>
            <person name="Ueti M.W."/>
            <person name="Johnson W.C."/>
            <person name="Kappmeyer L.S."/>
            <person name="Herndon D.R."/>
            <person name="Mousel M.R."/>
            <person name="Reif K.E."/>
            <person name="Taus N.S."/>
            <person name="Ifeonu O.O."/>
            <person name="Silva J.C."/>
            <person name="Suarez C.E."/>
            <person name="Brayton K.A."/>
        </authorList>
    </citation>
    <scope>NUCLEOTIDE SEQUENCE [LARGE SCALE GENOMIC DNA]</scope>
</reference>
<dbReference type="RefSeq" id="XP_001608834.1">
    <property type="nucleotide sequence ID" value="XM_001608784.1"/>
</dbReference>